<dbReference type="Gene3D" id="1.10.357.10">
    <property type="entry name" value="Tetracycline Repressor, domain 2"/>
    <property type="match status" value="1"/>
</dbReference>
<keyword evidence="3" id="KW-0804">Transcription</keyword>
<dbReference type="PANTHER" id="PTHR44846:SF17">
    <property type="entry name" value="GNTR-FAMILY TRANSCRIPTIONAL REGULATOR"/>
    <property type="match status" value="1"/>
</dbReference>
<dbReference type="Pfam" id="PF00440">
    <property type="entry name" value="TetR_N"/>
    <property type="match status" value="1"/>
</dbReference>
<dbReference type="CDD" id="cd07377">
    <property type="entry name" value="WHTH_GntR"/>
    <property type="match status" value="1"/>
</dbReference>
<dbReference type="SUPFAM" id="SSF48498">
    <property type="entry name" value="Tetracyclin repressor-like, C-terminal domain"/>
    <property type="match status" value="1"/>
</dbReference>
<evidence type="ECO:0000259" key="5">
    <source>
        <dbReference type="PROSITE" id="PS50949"/>
    </source>
</evidence>
<keyword evidence="2 4" id="KW-0238">DNA-binding</keyword>
<evidence type="ECO:0000313" key="7">
    <source>
        <dbReference type="EMBL" id="SKC71898.1"/>
    </source>
</evidence>
<dbReference type="Gene3D" id="1.10.10.10">
    <property type="entry name" value="Winged helix-like DNA-binding domain superfamily/Winged helix DNA-binding domain"/>
    <property type="match status" value="1"/>
</dbReference>
<dbReference type="SUPFAM" id="SSF46689">
    <property type="entry name" value="Homeodomain-like"/>
    <property type="match status" value="1"/>
</dbReference>
<dbReference type="InterPro" id="IPR001647">
    <property type="entry name" value="HTH_TetR"/>
</dbReference>
<reference evidence="7 8" key="1">
    <citation type="submission" date="2017-02" db="EMBL/GenBank/DDBJ databases">
        <authorList>
            <person name="Peterson S.W."/>
        </authorList>
    </citation>
    <scope>NUCLEOTIDE SEQUENCE [LARGE SCALE GENOMIC DNA]</scope>
    <source>
        <strain evidence="7 8">DSM 21481</strain>
    </source>
</reference>
<dbReference type="GO" id="GO:0045892">
    <property type="term" value="P:negative regulation of DNA-templated transcription"/>
    <property type="evidence" value="ECO:0007669"/>
    <property type="project" value="InterPro"/>
</dbReference>
<name>A0A1T5L926_9MICO</name>
<dbReference type="GO" id="GO:0003700">
    <property type="term" value="F:DNA-binding transcription factor activity"/>
    <property type="evidence" value="ECO:0007669"/>
    <property type="project" value="InterPro"/>
</dbReference>
<feature type="DNA-binding region" description="H-T-H motif" evidence="4">
    <location>
        <begin position="111"/>
        <end position="130"/>
    </location>
</feature>
<evidence type="ECO:0000256" key="2">
    <source>
        <dbReference type="ARBA" id="ARBA00023125"/>
    </source>
</evidence>
<dbReference type="InterPro" id="IPR036390">
    <property type="entry name" value="WH_DNA-bd_sf"/>
</dbReference>
<evidence type="ECO:0000256" key="3">
    <source>
        <dbReference type="ARBA" id="ARBA00023163"/>
    </source>
</evidence>
<gene>
    <name evidence="7" type="ORF">SAMN04324258_3069</name>
</gene>
<dbReference type="SUPFAM" id="SSF46785">
    <property type="entry name" value="Winged helix' DNA-binding domain"/>
    <property type="match status" value="1"/>
</dbReference>
<evidence type="ECO:0000259" key="6">
    <source>
        <dbReference type="PROSITE" id="PS50977"/>
    </source>
</evidence>
<dbReference type="Pfam" id="PF00392">
    <property type="entry name" value="GntR"/>
    <property type="match status" value="1"/>
</dbReference>
<dbReference type="PROSITE" id="PS50977">
    <property type="entry name" value="HTH_TETR_2"/>
    <property type="match status" value="1"/>
</dbReference>
<dbReference type="Gene3D" id="1.10.10.60">
    <property type="entry name" value="Homeodomain-like"/>
    <property type="match status" value="1"/>
</dbReference>
<keyword evidence="8" id="KW-1185">Reference proteome</keyword>
<dbReference type="PANTHER" id="PTHR44846">
    <property type="entry name" value="MANNOSYL-D-GLYCERATE TRANSPORT/METABOLISM SYSTEM REPRESSOR MNGR-RELATED"/>
    <property type="match status" value="1"/>
</dbReference>
<dbReference type="InterPro" id="IPR036271">
    <property type="entry name" value="Tet_transcr_reg_TetR-rel_C_sf"/>
</dbReference>
<dbReference type="AlphaFoldDB" id="A0A1T5L926"/>
<evidence type="ECO:0000256" key="4">
    <source>
        <dbReference type="PROSITE-ProRule" id="PRU00335"/>
    </source>
</evidence>
<proteinExistence type="predicted"/>
<dbReference type="STRING" id="526729.SAMN04324258_3069"/>
<dbReference type="Proteomes" id="UP000189777">
    <property type="component" value="Unassembled WGS sequence"/>
</dbReference>
<accession>A0A1T5L926</accession>
<dbReference type="SMART" id="SM00345">
    <property type="entry name" value="HTH_GNTR"/>
    <property type="match status" value="1"/>
</dbReference>
<dbReference type="EMBL" id="FUZQ01000005">
    <property type="protein sequence ID" value="SKC71898.1"/>
    <property type="molecule type" value="Genomic_DNA"/>
</dbReference>
<protein>
    <submittedName>
        <fullName evidence="7">Transcriptional regulator, TetR family</fullName>
    </submittedName>
</protein>
<dbReference type="PROSITE" id="PS50949">
    <property type="entry name" value="HTH_GNTR"/>
    <property type="match status" value="1"/>
</dbReference>
<dbReference type="InterPro" id="IPR004111">
    <property type="entry name" value="Repressor_TetR_C"/>
</dbReference>
<dbReference type="InterPro" id="IPR050679">
    <property type="entry name" value="Bact_HTH_transcr_reg"/>
</dbReference>
<dbReference type="InterPro" id="IPR009057">
    <property type="entry name" value="Homeodomain-like_sf"/>
</dbReference>
<evidence type="ECO:0000256" key="1">
    <source>
        <dbReference type="ARBA" id="ARBA00023015"/>
    </source>
</evidence>
<dbReference type="InterPro" id="IPR036388">
    <property type="entry name" value="WH-like_DNA-bd_sf"/>
</dbReference>
<dbReference type="InterPro" id="IPR000524">
    <property type="entry name" value="Tscrpt_reg_HTH_GntR"/>
</dbReference>
<feature type="domain" description="HTH gntR-type" evidence="5">
    <location>
        <begin position="11"/>
        <end position="79"/>
    </location>
</feature>
<organism evidence="7 8">
    <name type="scientific">Krasilnikoviella flava</name>
    <dbReference type="NCBI Taxonomy" id="526729"/>
    <lineage>
        <taxon>Bacteria</taxon>
        <taxon>Bacillati</taxon>
        <taxon>Actinomycetota</taxon>
        <taxon>Actinomycetes</taxon>
        <taxon>Micrococcales</taxon>
        <taxon>Promicromonosporaceae</taxon>
        <taxon>Krasilnikoviella</taxon>
    </lineage>
</organism>
<dbReference type="GO" id="GO:0003677">
    <property type="term" value="F:DNA binding"/>
    <property type="evidence" value="ECO:0007669"/>
    <property type="project" value="UniProtKB-UniRule"/>
</dbReference>
<keyword evidence="1" id="KW-0805">Transcription regulation</keyword>
<feature type="domain" description="HTH tetR-type" evidence="6">
    <location>
        <begin position="88"/>
        <end position="148"/>
    </location>
</feature>
<sequence>MPWQHDAVSEAPRYLRIVAAVERRIAEGDLRPGDRVPTTRAIMHEWGVAMSTATKALTTLRQSGVIEAVPRVGAVVAARRLPSRSAGGLERDEIVRAAMKIADAAGLPALSMRAVAAELGVATMTLYRHLDAKAELTQLVADAAFAEITYPDPPPGWRSHLRVAANLQWETYQRHPWLPRLVSIVRPATLPGLLEYGVWTLRALDGLDLDPTTRLHVYGTLVNYVRGTAVNIESEAVAELDTGMTSRQWTVARTAVDGPLVARVTPPGTDLDLESLYAFGLERLLDGLTLLLTPREASRRDLG</sequence>
<evidence type="ECO:0000313" key="8">
    <source>
        <dbReference type="Proteomes" id="UP000189777"/>
    </source>
</evidence>
<dbReference type="Pfam" id="PF02909">
    <property type="entry name" value="TetR_C_1"/>
    <property type="match status" value="1"/>
</dbReference>